<dbReference type="Pfam" id="PF13417">
    <property type="entry name" value="GST_N_3"/>
    <property type="match status" value="1"/>
</dbReference>
<evidence type="ECO:0000313" key="3">
    <source>
        <dbReference type="EMBL" id="SZX72238.1"/>
    </source>
</evidence>
<dbReference type="EMBL" id="FNXT01001251">
    <property type="protein sequence ID" value="SZX76235.1"/>
    <property type="molecule type" value="Genomic_DNA"/>
</dbReference>
<dbReference type="InterPro" id="IPR050983">
    <property type="entry name" value="GST_Omega/HSP26"/>
</dbReference>
<dbReference type="PANTHER" id="PTHR43968">
    <property type="match status" value="1"/>
</dbReference>
<accession>A0A383W3J9</accession>
<evidence type="ECO:0000313" key="5">
    <source>
        <dbReference type="Proteomes" id="UP000256970"/>
    </source>
</evidence>
<dbReference type="Pfam" id="PF13410">
    <property type="entry name" value="GST_C_2"/>
    <property type="match status" value="1"/>
</dbReference>
<proteinExistence type="predicted"/>
<dbReference type="InterPro" id="IPR036249">
    <property type="entry name" value="Thioredoxin-like_sf"/>
</dbReference>
<dbReference type="InterPro" id="IPR010987">
    <property type="entry name" value="Glutathione-S-Trfase_C-like"/>
</dbReference>
<dbReference type="GO" id="GO:0005737">
    <property type="term" value="C:cytoplasm"/>
    <property type="evidence" value="ECO:0007669"/>
    <property type="project" value="TreeGrafter"/>
</dbReference>
<dbReference type="PROSITE" id="PS50405">
    <property type="entry name" value="GST_CTER"/>
    <property type="match status" value="1"/>
</dbReference>
<dbReference type="EMBL" id="FNXT01001119">
    <property type="protein sequence ID" value="SZX72238.1"/>
    <property type="molecule type" value="Genomic_DNA"/>
</dbReference>
<dbReference type="CDD" id="cd00570">
    <property type="entry name" value="GST_N_family"/>
    <property type="match status" value="1"/>
</dbReference>
<protein>
    <recommendedName>
        <fullName evidence="6">GST N-terminal domain-containing protein</fullName>
    </recommendedName>
</protein>
<evidence type="ECO:0000313" key="4">
    <source>
        <dbReference type="EMBL" id="SZX76235.1"/>
    </source>
</evidence>
<evidence type="ECO:0000259" key="2">
    <source>
        <dbReference type="PROSITE" id="PS50405"/>
    </source>
</evidence>
<evidence type="ECO:0008006" key="6">
    <source>
        <dbReference type="Google" id="ProtNLM"/>
    </source>
</evidence>
<dbReference type="PANTHER" id="PTHR43968:SF6">
    <property type="entry name" value="GLUTATHIONE S-TRANSFERASE OMEGA"/>
    <property type="match status" value="1"/>
</dbReference>
<dbReference type="SUPFAM" id="SSF47616">
    <property type="entry name" value="GST C-terminal domain-like"/>
    <property type="match status" value="1"/>
</dbReference>
<dbReference type="Proteomes" id="UP000256970">
    <property type="component" value="Unassembled WGS sequence"/>
</dbReference>
<dbReference type="AlphaFoldDB" id="A0A383W3J9"/>
<organism evidence="3 5">
    <name type="scientific">Tetradesmus obliquus</name>
    <name type="common">Green alga</name>
    <name type="synonym">Acutodesmus obliquus</name>
    <dbReference type="NCBI Taxonomy" id="3088"/>
    <lineage>
        <taxon>Eukaryota</taxon>
        <taxon>Viridiplantae</taxon>
        <taxon>Chlorophyta</taxon>
        <taxon>core chlorophytes</taxon>
        <taxon>Chlorophyceae</taxon>
        <taxon>CS clade</taxon>
        <taxon>Sphaeropleales</taxon>
        <taxon>Scenedesmaceae</taxon>
        <taxon>Tetradesmus</taxon>
    </lineage>
</organism>
<dbReference type="PROSITE" id="PS50404">
    <property type="entry name" value="GST_NTER"/>
    <property type="match status" value="1"/>
</dbReference>
<sequence>MAAAMRLQTNKLTSSSTACRRTAVIVRAEKFTVTKPTLIDAPVSNHGARVRHVIYAKGLEGEVDIVSPMALGGFGSEQFLAANPQNKMPILLLPDGSSVPESEVIAQYLLDKAGGGMQAPTPELRAVAALATRIHDQYITPIQACMYRKMEAGERAALLQQLVKQLDVLEGICVGPYIAGPDITTGDSALFPTVVFMTYILPRYFGWRDVFVGRPKLAAWWGRMQQDEHAKRVIAEVTSGLEKWSANNRWSELGISQQLQQHSEYKWVYP</sequence>
<dbReference type="CDD" id="cd00299">
    <property type="entry name" value="GST_C_family"/>
    <property type="match status" value="1"/>
</dbReference>
<dbReference type="STRING" id="3088.A0A383W3J9"/>
<dbReference type="InterPro" id="IPR004045">
    <property type="entry name" value="Glutathione_S-Trfase_N"/>
</dbReference>
<dbReference type="InterPro" id="IPR036282">
    <property type="entry name" value="Glutathione-S-Trfase_C_sf"/>
</dbReference>
<keyword evidence="5" id="KW-1185">Reference proteome</keyword>
<gene>
    <name evidence="3" type="ORF">BQ4739_LOCUS12429</name>
    <name evidence="4" type="ORF">BQ4739_LOCUS16596</name>
</gene>
<feature type="domain" description="GST C-terminal" evidence="2">
    <location>
        <begin position="121"/>
        <end position="247"/>
    </location>
</feature>
<dbReference type="SUPFAM" id="SSF52833">
    <property type="entry name" value="Thioredoxin-like"/>
    <property type="match status" value="1"/>
</dbReference>
<reference evidence="3 5" key="1">
    <citation type="submission" date="2016-10" db="EMBL/GenBank/DDBJ databases">
        <authorList>
            <person name="Cai Z."/>
        </authorList>
    </citation>
    <scope>NUCLEOTIDE SEQUENCE [LARGE SCALE GENOMIC DNA]</scope>
</reference>
<name>A0A383W3J9_TETOB</name>
<dbReference type="Gene3D" id="3.40.30.10">
    <property type="entry name" value="Glutaredoxin"/>
    <property type="match status" value="1"/>
</dbReference>
<evidence type="ECO:0000259" key="1">
    <source>
        <dbReference type="PROSITE" id="PS50404"/>
    </source>
</evidence>
<feature type="domain" description="GST N-terminal" evidence="1">
    <location>
        <begin position="34"/>
        <end position="117"/>
    </location>
</feature>
<dbReference type="Gene3D" id="1.20.1050.10">
    <property type="match status" value="1"/>
</dbReference>